<protein>
    <submittedName>
        <fullName evidence="3">Cadherin-17</fullName>
    </submittedName>
</protein>
<comment type="caution">
    <text evidence="3">The sequence shown here is derived from an EMBL/GenBank/DDBJ whole genome shotgun (WGS) entry which is preliminary data.</text>
</comment>
<evidence type="ECO:0000256" key="2">
    <source>
        <dbReference type="SAM" id="SignalP"/>
    </source>
</evidence>
<proteinExistence type="predicted"/>
<keyword evidence="1" id="KW-0812">Transmembrane</keyword>
<evidence type="ECO:0000313" key="4">
    <source>
        <dbReference type="Proteomes" id="UP001431209"/>
    </source>
</evidence>
<accession>A0AAW2YPK5</accession>
<keyword evidence="1" id="KW-0472">Membrane</keyword>
<dbReference type="EMBL" id="JAOPGA020000476">
    <property type="protein sequence ID" value="KAL0478876.1"/>
    <property type="molecule type" value="Genomic_DNA"/>
</dbReference>
<feature type="signal peptide" evidence="2">
    <location>
        <begin position="1"/>
        <end position="16"/>
    </location>
</feature>
<gene>
    <name evidence="3" type="ORF">AKO1_010748</name>
</gene>
<evidence type="ECO:0000256" key="1">
    <source>
        <dbReference type="SAM" id="Phobius"/>
    </source>
</evidence>
<keyword evidence="2" id="KW-0732">Signal</keyword>
<feature type="transmembrane region" description="Helical" evidence="1">
    <location>
        <begin position="45"/>
        <end position="66"/>
    </location>
</feature>
<keyword evidence="1" id="KW-1133">Transmembrane helix</keyword>
<reference evidence="3 4" key="1">
    <citation type="submission" date="2024-03" db="EMBL/GenBank/DDBJ databases">
        <title>The Acrasis kona genome and developmental transcriptomes reveal deep origins of eukaryotic multicellular pathways.</title>
        <authorList>
            <person name="Sheikh S."/>
            <person name="Fu C.-J."/>
            <person name="Brown M.W."/>
            <person name="Baldauf S.L."/>
        </authorList>
    </citation>
    <scope>NUCLEOTIDE SEQUENCE [LARGE SCALE GENOMIC DNA]</scope>
    <source>
        <strain evidence="3 4">ATCC MYA-3509</strain>
    </source>
</reference>
<dbReference type="Proteomes" id="UP001431209">
    <property type="component" value="Unassembled WGS sequence"/>
</dbReference>
<name>A0AAW2YPK5_9EUKA</name>
<evidence type="ECO:0000313" key="3">
    <source>
        <dbReference type="EMBL" id="KAL0478876.1"/>
    </source>
</evidence>
<keyword evidence="4" id="KW-1185">Reference proteome</keyword>
<feature type="chain" id="PRO_5043912765" evidence="2">
    <location>
        <begin position="17"/>
        <end position="104"/>
    </location>
</feature>
<organism evidence="3 4">
    <name type="scientific">Acrasis kona</name>
    <dbReference type="NCBI Taxonomy" id="1008807"/>
    <lineage>
        <taxon>Eukaryota</taxon>
        <taxon>Discoba</taxon>
        <taxon>Heterolobosea</taxon>
        <taxon>Tetramitia</taxon>
        <taxon>Eutetramitia</taxon>
        <taxon>Acrasidae</taxon>
        <taxon>Acrasis</taxon>
    </lineage>
</organism>
<sequence>MRVLLLLGILIATCTAFNNEIQNSPPSDESGNTAENQPMFPRTNLIGMSIAILACIVLIIISIAAAHYGRIEKEKEEQAIEDAKKLEVDRYEGARVYELTKIGV</sequence>
<dbReference type="AlphaFoldDB" id="A0AAW2YPK5"/>